<evidence type="ECO:0000313" key="2">
    <source>
        <dbReference type="Proteomes" id="UP000033961"/>
    </source>
</evidence>
<dbReference type="EMBL" id="CP027843">
    <property type="protein sequence ID" value="AVQ11244.1"/>
    <property type="molecule type" value="Genomic_DNA"/>
</dbReference>
<dbReference type="Proteomes" id="UP000033961">
    <property type="component" value="Chromosome I"/>
</dbReference>
<name>A0A2P1QQS5_9LEPT</name>
<organism evidence="1 2">
    <name type="scientific">Leptospira santarosai</name>
    <dbReference type="NCBI Taxonomy" id="28183"/>
    <lineage>
        <taxon>Bacteria</taxon>
        <taxon>Pseudomonadati</taxon>
        <taxon>Spirochaetota</taxon>
        <taxon>Spirochaetia</taxon>
        <taxon>Leptospirales</taxon>
        <taxon>Leptospiraceae</taxon>
        <taxon>Leptospira</taxon>
    </lineage>
</organism>
<proteinExistence type="predicted"/>
<evidence type="ECO:0008006" key="3">
    <source>
        <dbReference type="Google" id="ProtNLM"/>
    </source>
</evidence>
<reference evidence="1 2" key="1">
    <citation type="journal article" date="2015" name="Genome Announc.">
        <title>Draft Genome Sequences of Leptospira santarosai Strains U160, U164, and U233, Isolated from Asymptomatic Cattle.</title>
        <authorList>
            <person name="Kremer F.S."/>
            <person name="Eslabao M.R."/>
            <person name="Provisor M."/>
            <person name="Woloski R.D."/>
            <person name="Ramires O.V."/>
            <person name="Moreno L.Z."/>
            <person name="Moreno A.M."/>
            <person name="Hamond C."/>
            <person name="Lilenbaum W."/>
            <person name="Dellagostin O.A."/>
        </authorList>
    </citation>
    <scope>NUCLEOTIDE SEQUENCE [LARGE SCALE GENOMIC DNA]</scope>
    <source>
        <strain evidence="1 2">U160</strain>
    </source>
</reference>
<gene>
    <name evidence="1" type="ORF">XB16_0909</name>
</gene>
<evidence type="ECO:0000313" key="1">
    <source>
        <dbReference type="EMBL" id="AVQ11244.1"/>
    </source>
</evidence>
<dbReference type="AlphaFoldDB" id="A0A2P1QQS5"/>
<sequence>MKAQEKKLKAMLSRDPVREQANGVTKLNLIQNIDPIADKIIVLYDGALNDFSNGVRKFILMGELLIEQKQKLPHGSFEIWLKENILDKREDMSRASIGRYMQIAKGKELIPNPDKTSLTEALQLIHNTNNIKEINLNPSSSEQKKKQRIAKEHYKSFLSGKKISQSQKEIIKAYIEEKINKLEAKRSILEAHFSKLKGHL</sequence>
<protein>
    <recommendedName>
        <fullName evidence="3">PF11300 domain protein</fullName>
    </recommendedName>
</protein>
<accession>A0A2P1QQS5</accession>